<feature type="domain" description="HTH gntR-type" evidence="4">
    <location>
        <begin position="6"/>
        <end position="73"/>
    </location>
</feature>
<evidence type="ECO:0000313" key="6">
    <source>
        <dbReference type="Proteomes" id="UP000278792"/>
    </source>
</evidence>
<evidence type="ECO:0000259" key="4">
    <source>
        <dbReference type="PROSITE" id="PS50949"/>
    </source>
</evidence>
<sequence length="218" mass="24623">MKINKQSLEDQATEFIKHMIVSGELSLGEKIVESSLSKQLELSRSTVRMALNTLAHEGLVVQKPYVGWQVFDLSDEDLWELYHLRVAIESQAAVMAAEKATSEDKLALRQVYDEFCQLCQNGPLELVSVCQKDFELHRKVVEISTSTKFLKLYDQIANLLKSYIKLTHTDYDLSQSAISHKGIVEAIICGDGERARFESKQNITTFTELGRLVSNTHG</sequence>
<dbReference type="PANTHER" id="PTHR43537">
    <property type="entry name" value="TRANSCRIPTIONAL REGULATOR, GNTR FAMILY"/>
    <property type="match status" value="1"/>
</dbReference>
<dbReference type="InterPro" id="IPR000524">
    <property type="entry name" value="Tscrpt_reg_HTH_GntR"/>
</dbReference>
<dbReference type="Pfam" id="PF07729">
    <property type="entry name" value="FCD"/>
    <property type="match status" value="1"/>
</dbReference>
<organism evidence="5 6">
    <name type="scientific">Vibrio ponticus</name>
    <dbReference type="NCBI Taxonomy" id="265668"/>
    <lineage>
        <taxon>Bacteria</taxon>
        <taxon>Pseudomonadati</taxon>
        <taxon>Pseudomonadota</taxon>
        <taxon>Gammaproteobacteria</taxon>
        <taxon>Vibrionales</taxon>
        <taxon>Vibrionaceae</taxon>
        <taxon>Vibrio</taxon>
    </lineage>
</organism>
<gene>
    <name evidence="5" type="ORF">EGH82_02360</name>
</gene>
<protein>
    <submittedName>
        <fullName evidence="5">GntR family transcriptional regulator</fullName>
    </submittedName>
</protein>
<dbReference type="SMART" id="SM00345">
    <property type="entry name" value="HTH_GNTR"/>
    <property type="match status" value="1"/>
</dbReference>
<dbReference type="InterPro" id="IPR036390">
    <property type="entry name" value="WH_DNA-bd_sf"/>
</dbReference>
<keyword evidence="3" id="KW-0804">Transcription</keyword>
<evidence type="ECO:0000256" key="3">
    <source>
        <dbReference type="ARBA" id="ARBA00023163"/>
    </source>
</evidence>
<dbReference type="EMBL" id="RKIK01000004">
    <property type="protein sequence ID" value="ROV61942.1"/>
    <property type="molecule type" value="Genomic_DNA"/>
</dbReference>
<dbReference type="SMART" id="SM00895">
    <property type="entry name" value="FCD"/>
    <property type="match status" value="1"/>
</dbReference>
<dbReference type="InterPro" id="IPR036388">
    <property type="entry name" value="WH-like_DNA-bd_sf"/>
</dbReference>
<dbReference type="SUPFAM" id="SSF46785">
    <property type="entry name" value="Winged helix' DNA-binding domain"/>
    <property type="match status" value="1"/>
</dbReference>
<evidence type="ECO:0000313" key="5">
    <source>
        <dbReference type="EMBL" id="ROV61942.1"/>
    </source>
</evidence>
<name>A0A3N3E5B7_9VIBR</name>
<dbReference type="GO" id="GO:0003677">
    <property type="term" value="F:DNA binding"/>
    <property type="evidence" value="ECO:0007669"/>
    <property type="project" value="UniProtKB-KW"/>
</dbReference>
<dbReference type="PROSITE" id="PS50949">
    <property type="entry name" value="HTH_GNTR"/>
    <property type="match status" value="1"/>
</dbReference>
<evidence type="ECO:0000256" key="2">
    <source>
        <dbReference type="ARBA" id="ARBA00023125"/>
    </source>
</evidence>
<dbReference type="SUPFAM" id="SSF48008">
    <property type="entry name" value="GntR ligand-binding domain-like"/>
    <property type="match status" value="1"/>
</dbReference>
<dbReference type="Gene3D" id="1.20.120.530">
    <property type="entry name" value="GntR ligand-binding domain-like"/>
    <property type="match status" value="1"/>
</dbReference>
<dbReference type="AlphaFoldDB" id="A0A3N3E5B7"/>
<keyword evidence="2" id="KW-0238">DNA-binding</keyword>
<evidence type="ECO:0000256" key="1">
    <source>
        <dbReference type="ARBA" id="ARBA00023015"/>
    </source>
</evidence>
<dbReference type="Pfam" id="PF00392">
    <property type="entry name" value="GntR"/>
    <property type="match status" value="1"/>
</dbReference>
<dbReference type="GO" id="GO:0003700">
    <property type="term" value="F:DNA-binding transcription factor activity"/>
    <property type="evidence" value="ECO:0007669"/>
    <property type="project" value="InterPro"/>
</dbReference>
<accession>A0A3N3E5B7</accession>
<reference evidence="5 6" key="1">
    <citation type="submission" date="2018-11" db="EMBL/GenBank/DDBJ databases">
        <title>Vibrio ponticus strain CAIM 1751 pathogenic for the snapper Lutjanus guttatus.</title>
        <authorList>
            <person name="Soto-Rodriguez S."/>
            <person name="Lozano-Olvera R."/>
            <person name="Gomez-Gil B."/>
        </authorList>
    </citation>
    <scope>NUCLEOTIDE SEQUENCE [LARGE SCALE GENOMIC DNA]</scope>
    <source>
        <strain evidence="5 6">CAIM 1751</strain>
    </source>
</reference>
<keyword evidence="1" id="KW-0805">Transcription regulation</keyword>
<dbReference type="Gene3D" id="1.10.10.10">
    <property type="entry name" value="Winged helix-like DNA-binding domain superfamily/Winged helix DNA-binding domain"/>
    <property type="match status" value="1"/>
</dbReference>
<dbReference type="InterPro" id="IPR011711">
    <property type="entry name" value="GntR_C"/>
</dbReference>
<comment type="caution">
    <text evidence="5">The sequence shown here is derived from an EMBL/GenBank/DDBJ whole genome shotgun (WGS) entry which is preliminary data.</text>
</comment>
<proteinExistence type="predicted"/>
<dbReference type="PANTHER" id="PTHR43537:SF24">
    <property type="entry name" value="GLUCONATE OPERON TRANSCRIPTIONAL REPRESSOR"/>
    <property type="match status" value="1"/>
</dbReference>
<dbReference type="CDD" id="cd07377">
    <property type="entry name" value="WHTH_GntR"/>
    <property type="match status" value="1"/>
</dbReference>
<dbReference type="RefSeq" id="WP_123780363.1">
    <property type="nucleotide sequence ID" value="NZ_RKIK01000004.1"/>
</dbReference>
<dbReference type="Proteomes" id="UP000278792">
    <property type="component" value="Unassembled WGS sequence"/>
</dbReference>
<dbReference type="InterPro" id="IPR008920">
    <property type="entry name" value="TF_FadR/GntR_C"/>
</dbReference>